<feature type="compositionally biased region" description="Polar residues" evidence="5">
    <location>
        <begin position="1291"/>
        <end position="1312"/>
    </location>
</feature>
<feature type="region of interest" description="Disordered" evidence="5">
    <location>
        <begin position="1"/>
        <end position="44"/>
    </location>
</feature>
<feature type="compositionally biased region" description="Low complexity" evidence="5">
    <location>
        <begin position="19"/>
        <end position="44"/>
    </location>
</feature>
<dbReference type="Proteomes" id="UP000092443">
    <property type="component" value="Unplaced"/>
</dbReference>
<evidence type="ECO:0000256" key="4">
    <source>
        <dbReference type="PROSITE-ProRule" id="PRU00134"/>
    </source>
</evidence>
<gene>
    <name evidence="8" type="primary">LOC119640220</name>
</gene>
<evidence type="ECO:0000259" key="6">
    <source>
        <dbReference type="PROSITE" id="PS50865"/>
    </source>
</evidence>
<evidence type="ECO:0000313" key="8">
    <source>
        <dbReference type="RefSeq" id="XP_037894020.1"/>
    </source>
</evidence>
<protein>
    <submittedName>
        <fullName evidence="8">Uncharacterized protein LOC119640220 isoform X2</fullName>
    </submittedName>
</protein>
<feature type="domain" description="MYND-type" evidence="6">
    <location>
        <begin position="1768"/>
        <end position="1811"/>
    </location>
</feature>
<evidence type="ECO:0000256" key="1">
    <source>
        <dbReference type="ARBA" id="ARBA00022723"/>
    </source>
</evidence>
<feature type="compositionally biased region" description="Low complexity" evidence="5">
    <location>
        <begin position="874"/>
        <end position="895"/>
    </location>
</feature>
<dbReference type="InterPro" id="IPR058586">
    <property type="entry name" value="Ajm-1"/>
</dbReference>
<evidence type="ECO:0000256" key="3">
    <source>
        <dbReference type="ARBA" id="ARBA00022833"/>
    </source>
</evidence>
<feature type="region of interest" description="Disordered" evidence="5">
    <location>
        <begin position="1363"/>
        <end position="1393"/>
    </location>
</feature>
<feature type="region of interest" description="Disordered" evidence="5">
    <location>
        <begin position="191"/>
        <end position="210"/>
    </location>
</feature>
<feature type="compositionally biased region" description="Low complexity" evidence="5">
    <location>
        <begin position="1366"/>
        <end position="1377"/>
    </location>
</feature>
<evidence type="ECO:0000256" key="2">
    <source>
        <dbReference type="ARBA" id="ARBA00022771"/>
    </source>
</evidence>
<feature type="compositionally biased region" description="Polar residues" evidence="5">
    <location>
        <begin position="1200"/>
        <end position="1216"/>
    </location>
</feature>
<dbReference type="GO" id="GO:0008270">
    <property type="term" value="F:zinc ion binding"/>
    <property type="evidence" value="ECO:0007669"/>
    <property type="project" value="UniProtKB-KW"/>
</dbReference>
<dbReference type="PROSITE" id="PS50865">
    <property type="entry name" value="ZF_MYND_2"/>
    <property type="match status" value="1"/>
</dbReference>
<feature type="compositionally biased region" description="Polar residues" evidence="5">
    <location>
        <begin position="823"/>
        <end position="837"/>
    </location>
</feature>
<feature type="region of interest" description="Disordered" evidence="5">
    <location>
        <begin position="503"/>
        <end position="527"/>
    </location>
</feature>
<dbReference type="SUPFAM" id="SSF144232">
    <property type="entry name" value="HIT/MYND zinc finger-like"/>
    <property type="match status" value="1"/>
</dbReference>
<feature type="compositionally biased region" description="Basic and acidic residues" evidence="5">
    <location>
        <begin position="580"/>
        <end position="592"/>
    </location>
</feature>
<feature type="compositionally biased region" description="Low complexity" evidence="5">
    <location>
        <begin position="1646"/>
        <end position="1655"/>
    </location>
</feature>
<dbReference type="InterPro" id="IPR002893">
    <property type="entry name" value="Znf_MYND"/>
</dbReference>
<feature type="compositionally biased region" description="Low complexity" evidence="5">
    <location>
        <begin position="1676"/>
        <end position="1687"/>
    </location>
</feature>
<keyword evidence="7" id="KW-1185">Reference proteome</keyword>
<feature type="compositionally biased region" description="Basic and acidic residues" evidence="5">
    <location>
        <begin position="1658"/>
        <end position="1671"/>
    </location>
</feature>
<dbReference type="GO" id="GO:0043296">
    <property type="term" value="C:apical junction complex"/>
    <property type="evidence" value="ECO:0007669"/>
    <property type="project" value="TreeGrafter"/>
</dbReference>
<feature type="region of interest" description="Disordered" evidence="5">
    <location>
        <begin position="819"/>
        <end position="898"/>
    </location>
</feature>
<keyword evidence="2 4" id="KW-0863">Zinc-finger</keyword>
<proteinExistence type="predicted"/>
<sequence>MKKKQNENHADEENERSLTHSPSPASSETTSAASPASSRTSTDSSVTTCASAAFTWLRPPTRGAHDIETFTENSMPDIRDEKTSTTEETELLNIFCNGEGKINRNGRHNQLLNICDLLEVLRTGSDDVFPNTTTNELHDFSDFNTKKLETYCSNICATEKAENLMWCHGSKFSSVPNKLNELGNKTYENSFFNSEEEKEREKQQSETKSIQRSASWSVSFTSKSFPCKEDGATRGYMNASYYNLSQIKDFDIIDSFKMSDRKRTSLNENEIICKSNFLLNEVSKHYDRSASILTDKSIDCLADALQRPSVPLRNRKEAKANQNEMEYETIQHVQLVLRKPPARQRHKAGNAEKSLSLNQNMTIPGLDEPRKTFDQDPTNLKTSYAQSLERCNFDPKELSNHDLSTTTHRSLTKRRFHNQTNSATISKKKHLVSSTPNLNAYDYNQDIVEDDLYVSSAHTSMHQLPQNTTAKPLGILLPVGSRNSFNKEVSFCPVVSKYSWQEQSSAESNEPPALRSVNVETEDDSEDELLDNADATVIYNTKENENIAMRLKEEIDKLEIEESISKKERKSKSTTTLSDNSHDQEQEEEHTQKAISNTVHNENESENEMEVKHVSTTSIVSTTRNIITAVSSQQNVNNACLRKSAQDSISTIENKQALVKPTVIVARPLSIQLPMLTEPPINRAHHILYASQQMLDNLDKREDQEKDLTKFSENLKKMDYPISSKGVVTNTASSVYNNNNDIMKSKFKADEKHPSSKGFLARFANGFRFSLRRNKKKQLYQQQNTENLTLSSAVNNSTHFANKSPDFIYIPLKGPLPPKNNPSYPNGVNGNDCQPENGNAAKHKIGAKSMNAKEDEQKVTGKPPLPYKQTQKLQSAQSAQQQPQQQQQQQQQQQPIPASKIVGASRFYTDNYPDRLTSSTNEFLDTERSYYDNNNKQFTTILPMTSSEAATAVVVENFDSDNTANVTMTGVNIQNLPTEFSSPSRASVSQKTQMFNDLATKSKHLPLHSTPRQDFPDNDISSSSKIGLIETNLDTHETVITGKTRSLINIGPQQQKLHLHNTASGSGANSVGVKRINELTARRRMHLNDDEIDDNNYYNDNDDDEVVVRPDGTVIVVKNNGANTNAGGNGATHQIATVRRPHKSMEFLLDKENQKNVLPPENELQKSHDHNSAALSEHQLRIQASLQRLNIPDWFRQYNQNQSRSPEGAANTSSYRPGNFTRKRAQDSGRWAGLNSKTTSLSSLGSQRSDRSPLLLSPSAHSHHGGQTSLHTHHIQNANVSAGSGGAGTFSRWSTSHLNSSQISPSVSQRGSFSRGGPINSSFMSVSSGHSAIRNSMRQPYMGWRSQEKLSQRTAHERLASSLLAQQQRTSPSTRTTILTNVSNGSGNNKLPPLVTPEIQTSIKEVTSAIVHYVNDQTNQQRSRSTSPNSRKCWLESSFVGTRPLDSPQTPIIENTTFTTAVAAAAAASLLTTANIATATATNNNNNNFHTANHNQYSLNIRQDLPINLLGNEAVLTRMNNGGALNNGTTTYSSVSSASGANLIPNIGTGYTSLPAAPERSLSSASLEDVLTSLLGLSTTTTYTTTASVTSGVTLATDATATYARSSTGDVIASQATLAANNLKHMPQNIQQKTQPSHSEYDQQKENIQQQNQLQVLSKEEQQRLRRRSEGDAPTQKSRQLQQQNQKLQQYAVNANVKTAYASDSLTTLTHSSASSQPATNHINVVAGTGTGSSVCLAPRRVSLGDSSESNNKTISAASCELQIKCRNTKCDRSATPADAKKYYKSCHNCTYLYCSRECRRAHWEKHRKACLHSRASNLCRQVLATCKDDLDSQRHLSLMARKGYLSQGRGVVRILFRSAEAAEGFIKHGFQCLGEASYVRWPDLMPAEMGLELYSELLRFSTEYKPESKMLIYVAICVVSEAPGMGQAPVRWERQLVSRCAKLKLCKSVLAELDQPAHPTSGIIQQQQQQLSQPITMITVPEPTTEVLILTFNPQLRTSSTQRELVFSNILNILSRRGVVLRRHYPEIFQRLQSFAEGQTDKFNPVTLHPRNSQTGQNFVCIIMPVHSESEIIKLPSAADGGNRVTTIDVGSQAALAQLDDDELLMRTTS</sequence>
<evidence type="ECO:0000313" key="7">
    <source>
        <dbReference type="Proteomes" id="UP000092443"/>
    </source>
</evidence>
<organism evidence="7 8">
    <name type="scientific">Glossina fuscipes</name>
    <dbReference type="NCBI Taxonomy" id="7396"/>
    <lineage>
        <taxon>Eukaryota</taxon>
        <taxon>Metazoa</taxon>
        <taxon>Ecdysozoa</taxon>
        <taxon>Arthropoda</taxon>
        <taxon>Hexapoda</taxon>
        <taxon>Insecta</taxon>
        <taxon>Pterygota</taxon>
        <taxon>Neoptera</taxon>
        <taxon>Endopterygota</taxon>
        <taxon>Diptera</taxon>
        <taxon>Brachycera</taxon>
        <taxon>Muscomorpha</taxon>
        <taxon>Hippoboscoidea</taxon>
        <taxon>Glossinidae</taxon>
        <taxon>Glossina</taxon>
    </lineage>
</organism>
<dbReference type="RefSeq" id="XP_037894020.1">
    <property type="nucleotide sequence ID" value="XM_038038092.1"/>
</dbReference>
<dbReference type="GO" id="GO:0005886">
    <property type="term" value="C:plasma membrane"/>
    <property type="evidence" value="ECO:0007669"/>
    <property type="project" value="TreeGrafter"/>
</dbReference>
<dbReference type="PANTHER" id="PTHR21517:SF3">
    <property type="entry name" value="APICAL JUNCTION COMPONENT 1 HOMOLOG"/>
    <property type="match status" value="1"/>
</dbReference>
<keyword evidence="1" id="KW-0479">Metal-binding</keyword>
<keyword evidence="3" id="KW-0862">Zinc</keyword>
<reference evidence="8" key="1">
    <citation type="submission" date="2025-08" db="UniProtKB">
        <authorList>
            <consortium name="RefSeq"/>
        </authorList>
    </citation>
    <scope>IDENTIFICATION</scope>
    <source>
        <tissue evidence="8">Whole body pupa</tissue>
    </source>
</reference>
<evidence type="ECO:0000256" key="5">
    <source>
        <dbReference type="SAM" id="MobiDB-lite"/>
    </source>
</evidence>
<dbReference type="Pfam" id="PF26649">
    <property type="entry name" value="Ajm-1"/>
    <property type="match status" value="1"/>
</dbReference>
<feature type="compositionally biased region" description="Basic and acidic residues" evidence="5">
    <location>
        <begin position="1"/>
        <end position="18"/>
    </location>
</feature>
<dbReference type="InterPro" id="IPR038825">
    <property type="entry name" value="Apical_junction"/>
</dbReference>
<feature type="compositionally biased region" description="Polar residues" evidence="5">
    <location>
        <begin position="1235"/>
        <end position="1247"/>
    </location>
</feature>
<feature type="compositionally biased region" description="Basic and acidic residues" evidence="5">
    <location>
        <begin position="195"/>
        <end position="205"/>
    </location>
</feature>
<name>A0A9C6DVR5_9MUSC</name>
<feature type="region of interest" description="Disordered" evidence="5">
    <location>
        <begin position="1200"/>
        <end position="1319"/>
    </location>
</feature>
<dbReference type="GO" id="GO:0045216">
    <property type="term" value="P:cell-cell junction organization"/>
    <property type="evidence" value="ECO:0007669"/>
    <property type="project" value="InterPro"/>
</dbReference>
<feature type="compositionally biased region" description="Polar residues" evidence="5">
    <location>
        <begin position="1378"/>
        <end position="1389"/>
    </location>
</feature>
<feature type="compositionally biased region" description="Polar residues" evidence="5">
    <location>
        <begin position="1265"/>
        <end position="1280"/>
    </location>
</feature>
<accession>A0A9C6DVR5</accession>
<feature type="region of interest" description="Disordered" evidence="5">
    <location>
        <begin position="1630"/>
        <end position="1687"/>
    </location>
</feature>
<dbReference type="GeneID" id="119640220"/>
<feature type="region of interest" description="Disordered" evidence="5">
    <location>
        <begin position="565"/>
        <end position="593"/>
    </location>
</feature>
<dbReference type="PANTHER" id="PTHR21517">
    <property type="entry name" value="APICAL JUNCTION COMPONENT 1 HOMOLOG"/>
    <property type="match status" value="1"/>
</dbReference>